<organism evidence="1 2">
    <name type="scientific">Massilia phyllostachyos</name>
    <dbReference type="NCBI Taxonomy" id="2898585"/>
    <lineage>
        <taxon>Bacteria</taxon>
        <taxon>Pseudomonadati</taxon>
        <taxon>Pseudomonadota</taxon>
        <taxon>Betaproteobacteria</taxon>
        <taxon>Burkholderiales</taxon>
        <taxon>Oxalobacteraceae</taxon>
        <taxon>Telluria group</taxon>
        <taxon>Massilia</taxon>
    </lineage>
</organism>
<proteinExistence type="predicted"/>
<evidence type="ECO:0000313" key="2">
    <source>
        <dbReference type="Proteomes" id="UP001179361"/>
    </source>
</evidence>
<accession>A0ABS8Q6M4</accession>
<gene>
    <name evidence="1" type="ORF">LQ564_12810</name>
</gene>
<dbReference type="Proteomes" id="UP001179361">
    <property type="component" value="Unassembled WGS sequence"/>
</dbReference>
<sequence length="165" mass="17277">MDTKDNIPDPLAPCFAALRDELAGLDTPRCVEKELMQAFGRQFPPKRPWHGFLSLPQWGAAGALCSLTVVAVLLALSPHQAIEVSGPPVIGIGGIEGGGAFVALDSLERIEAEPDARLVEAEVPRTALAPLGLPLSPDNAADTVRAEMLVAADGQPLAVRLSSIN</sequence>
<dbReference type="EMBL" id="JAJNOC010000003">
    <property type="protein sequence ID" value="MCD2517188.1"/>
    <property type="molecule type" value="Genomic_DNA"/>
</dbReference>
<protein>
    <recommendedName>
        <fullName evidence="3">DUF3619 family protein</fullName>
    </recommendedName>
</protein>
<name>A0ABS8Q6M4_9BURK</name>
<dbReference type="RefSeq" id="WP_231058479.1">
    <property type="nucleotide sequence ID" value="NZ_JAJNOC010000003.1"/>
</dbReference>
<reference evidence="1" key="1">
    <citation type="submission" date="2021-11" db="EMBL/GenBank/DDBJ databases">
        <title>The complete genome of Massilia sp sp. G4R7.</title>
        <authorList>
            <person name="Liu L."/>
            <person name="Yue J."/>
            <person name="Yuan J."/>
            <person name="Yang F."/>
            <person name="Li L."/>
        </authorList>
    </citation>
    <scope>NUCLEOTIDE SEQUENCE</scope>
    <source>
        <strain evidence="1">G4R7</strain>
    </source>
</reference>
<evidence type="ECO:0000313" key="1">
    <source>
        <dbReference type="EMBL" id="MCD2517188.1"/>
    </source>
</evidence>
<comment type="caution">
    <text evidence="1">The sequence shown here is derived from an EMBL/GenBank/DDBJ whole genome shotgun (WGS) entry which is preliminary data.</text>
</comment>
<evidence type="ECO:0008006" key="3">
    <source>
        <dbReference type="Google" id="ProtNLM"/>
    </source>
</evidence>
<keyword evidence="2" id="KW-1185">Reference proteome</keyword>